<dbReference type="Proteomes" id="UP000469890">
    <property type="component" value="Unassembled WGS sequence"/>
</dbReference>
<dbReference type="GO" id="GO:0042147">
    <property type="term" value="P:retrograde transport, endosome to Golgi"/>
    <property type="evidence" value="ECO:0007669"/>
    <property type="project" value="TreeGrafter"/>
</dbReference>
<comment type="subcellular location">
    <subcellularLocation>
        <location evidence="2">Cytoplasm</location>
    </subcellularLocation>
    <subcellularLocation>
        <location evidence="3">Golgi apparatus</location>
    </subcellularLocation>
    <subcellularLocation>
        <location evidence="1">Membrane</location>
        <topology evidence="1">Peripheral membrane protein</topology>
        <orientation evidence="1">Cytoplasmic side</orientation>
    </subcellularLocation>
</comment>
<dbReference type="Gene3D" id="3.30.1520.10">
    <property type="entry name" value="Phox-like domain"/>
    <property type="match status" value="1"/>
</dbReference>
<evidence type="ECO:0000256" key="9">
    <source>
        <dbReference type="ARBA" id="ARBA00023034"/>
    </source>
</evidence>
<feature type="coiled-coil region" evidence="11">
    <location>
        <begin position="289"/>
        <end position="316"/>
    </location>
</feature>
<feature type="compositionally biased region" description="Polar residues" evidence="12">
    <location>
        <begin position="50"/>
        <end position="70"/>
    </location>
</feature>
<evidence type="ECO:0000256" key="1">
    <source>
        <dbReference type="ARBA" id="ARBA00004287"/>
    </source>
</evidence>
<reference evidence="14 15" key="1">
    <citation type="submission" date="2019-09" db="EMBL/GenBank/DDBJ databases">
        <authorList>
            <consortium name="DOE Joint Genome Institute"/>
            <person name="Mondo S.J."/>
            <person name="Navarro-Mendoza M.I."/>
            <person name="Perez-Arques C."/>
            <person name="Panchal S."/>
            <person name="Nicolas F.E."/>
            <person name="Ganguly P."/>
            <person name="Pangilinan J."/>
            <person name="Grigoriev I."/>
            <person name="Heitman J."/>
            <person name="Sanya K."/>
            <person name="Garre V."/>
        </authorList>
    </citation>
    <scope>NUCLEOTIDE SEQUENCE [LARGE SCALE GENOMIC DNA]</scope>
    <source>
        <strain evidence="14 15">MU402</strain>
    </source>
</reference>
<dbReference type="SMART" id="SM00312">
    <property type="entry name" value="PX"/>
    <property type="match status" value="1"/>
</dbReference>
<dbReference type="FunFam" id="1.20.1270.60:FF:000022">
    <property type="entry name" value="Sorting nexin 3 protein"/>
    <property type="match status" value="1"/>
</dbReference>
<feature type="region of interest" description="Disordered" evidence="12">
    <location>
        <begin position="498"/>
        <end position="541"/>
    </location>
</feature>
<feature type="compositionally biased region" description="Basic and acidic residues" evidence="12">
    <location>
        <begin position="88"/>
        <end position="103"/>
    </location>
</feature>
<evidence type="ECO:0000256" key="3">
    <source>
        <dbReference type="ARBA" id="ARBA00004555"/>
    </source>
</evidence>
<dbReference type="PANTHER" id="PTHR10555:SF170">
    <property type="entry name" value="FI18122P1"/>
    <property type="match status" value="1"/>
</dbReference>
<evidence type="ECO:0000256" key="10">
    <source>
        <dbReference type="ARBA" id="ARBA00023136"/>
    </source>
</evidence>
<keyword evidence="5" id="KW-0813">Transport</keyword>
<proteinExistence type="inferred from homology"/>
<keyword evidence="10" id="KW-0472">Membrane</keyword>
<keyword evidence="9" id="KW-0333">Golgi apparatus</keyword>
<evidence type="ECO:0000256" key="12">
    <source>
        <dbReference type="SAM" id="MobiDB-lite"/>
    </source>
</evidence>
<feature type="domain" description="PX" evidence="13">
    <location>
        <begin position="130"/>
        <end position="247"/>
    </location>
</feature>
<dbReference type="GO" id="GO:0005794">
    <property type="term" value="C:Golgi apparatus"/>
    <property type="evidence" value="ECO:0007669"/>
    <property type="project" value="UniProtKB-SubCell"/>
</dbReference>
<evidence type="ECO:0000256" key="7">
    <source>
        <dbReference type="ARBA" id="ARBA00022553"/>
    </source>
</evidence>
<feature type="region of interest" description="Disordered" evidence="12">
    <location>
        <begin position="47"/>
        <end position="126"/>
    </location>
</feature>
<feature type="compositionally biased region" description="Polar residues" evidence="12">
    <location>
        <begin position="530"/>
        <end position="541"/>
    </location>
</feature>
<evidence type="ECO:0000256" key="11">
    <source>
        <dbReference type="SAM" id="Coils"/>
    </source>
</evidence>
<keyword evidence="8" id="KW-0653">Protein transport</keyword>
<dbReference type="SUPFAM" id="SSF64268">
    <property type="entry name" value="PX domain"/>
    <property type="match status" value="1"/>
</dbReference>
<dbReference type="Pfam" id="PF00787">
    <property type="entry name" value="PX"/>
    <property type="match status" value="1"/>
</dbReference>
<dbReference type="InterPro" id="IPR027267">
    <property type="entry name" value="AH/BAR_dom_sf"/>
</dbReference>
<evidence type="ECO:0000256" key="5">
    <source>
        <dbReference type="ARBA" id="ARBA00022448"/>
    </source>
</evidence>
<gene>
    <name evidence="14" type="ORF">FB192DRAFT_1314622</name>
</gene>
<feature type="compositionally biased region" description="Low complexity" evidence="12">
    <location>
        <begin position="71"/>
        <end position="87"/>
    </location>
</feature>
<dbReference type="PANTHER" id="PTHR10555">
    <property type="entry name" value="SORTING NEXIN"/>
    <property type="match status" value="1"/>
</dbReference>
<dbReference type="InterPro" id="IPR015404">
    <property type="entry name" value="Vps5_C"/>
</dbReference>
<evidence type="ECO:0000256" key="6">
    <source>
        <dbReference type="ARBA" id="ARBA00022490"/>
    </source>
</evidence>
<dbReference type="EMBL" id="JAAECE010000012">
    <property type="protein sequence ID" value="KAF1796464.1"/>
    <property type="molecule type" value="Genomic_DNA"/>
</dbReference>
<evidence type="ECO:0000256" key="8">
    <source>
        <dbReference type="ARBA" id="ARBA00022927"/>
    </source>
</evidence>
<dbReference type="InterPro" id="IPR001683">
    <property type="entry name" value="PX_dom"/>
</dbReference>
<dbReference type="GO" id="GO:0030904">
    <property type="term" value="C:retromer complex"/>
    <property type="evidence" value="ECO:0007669"/>
    <property type="project" value="UniProtKB-ARBA"/>
</dbReference>
<comment type="similarity">
    <text evidence="4">Belongs to the sorting nexin family.</text>
</comment>
<name>A0A8H4B777_MUCCL</name>
<evidence type="ECO:0000259" key="13">
    <source>
        <dbReference type="PROSITE" id="PS50195"/>
    </source>
</evidence>
<dbReference type="InterPro" id="IPR036871">
    <property type="entry name" value="PX_dom_sf"/>
</dbReference>
<evidence type="ECO:0000256" key="4">
    <source>
        <dbReference type="ARBA" id="ARBA00010883"/>
    </source>
</evidence>
<evidence type="ECO:0000313" key="14">
    <source>
        <dbReference type="EMBL" id="KAF1796464.1"/>
    </source>
</evidence>
<organism evidence="14 15">
    <name type="scientific">Mucor circinelloides f. lusitanicus</name>
    <name type="common">Mucor racemosus var. lusitanicus</name>
    <dbReference type="NCBI Taxonomy" id="29924"/>
    <lineage>
        <taxon>Eukaryota</taxon>
        <taxon>Fungi</taxon>
        <taxon>Fungi incertae sedis</taxon>
        <taxon>Mucoromycota</taxon>
        <taxon>Mucoromycotina</taxon>
        <taxon>Mucoromycetes</taxon>
        <taxon>Mucorales</taxon>
        <taxon>Mucorineae</taxon>
        <taxon>Mucoraceae</taxon>
        <taxon>Mucor</taxon>
    </lineage>
</organism>
<dbReference type="Pfam" id="PF09325">
    <property type="entry name" value="Vps5"/>
    <property type="match status" value="1"/>
</dbReference>
<dbReference type="SUPFAM" id="SSF103657">
    <property type="entry name" value="BAR/IMD domain-like"/>
    <property type="match status" value="1"/>
</dbReference>
<sequence>MNTTFDSQHSSLGDYGQDMLEANPFADDTAQVSTAVFDPVLDDDEVVESPISNVNKQLDSIDLNSSTQDMPEQQNEQEQQQQQQQQYEQEHEIEHHPQEEPHSEYTSSSQHEETDTQSESLQIPKSGSRPYFQVAIEDPQKVGDAINAHIIYKVRTKTNSPSYRSSEFVVARRYRDFLWLYNQLTLGNPGVIVPPVPEKHALGRFQDDFVESRRVALERCLQKIVAHPMLYGDPDLKVFLESESFNVEKRQRRAEPENSKMSFMRSFGETLSNAATSPFTKFVEVDEWFESKKNQLDALEAQLKGLLKSVEGVVKQRKELGSATSDFGESMFPLASAELNRNLSTHLMVLGEIQKKMKDLHEQQAQYDIITLENTIDEYIRIIGSIRIAFNARIKAYQTYQQAESEYQKKVAIMEKLKQQRKPEKLVSSQQELNEMKDKVEELQQDFQDISKLIKNELDRFDKEKVEDFRDSVEQFLRSMIEHQKQIIALWETYFEQTEGLSDEEDNNSDENEGQDDNNNQQQSVELVEQHQQQHIPNIAQ</sequence>
<dbReference type="GO" id="GO:0005768">
    <property type="term" value="C:endosome"/>
    <property type="evidence" value="ECO:0007669"/>
    <property type="project" value="TreeGrafter"/>
</dbReference>
<dbReference type="GO" id="GO:0005829">
    <property type="term" value="C:cytosol"/>
    <property type="evidence" value="ECO:0007669"/>
    <property type="project" value="GOC"/>
</dbReference>
<accession>A0A8H4B777</accession>
<dbReference type="PROSITE" id="PS50195">
    <property type="entry name" value="PX"/>
    <property type="match status" value="1"/>
</dbReference>
<evidence type="ECO:0000256" key="2">
    <source>
        <dbReference type="ARBA" id="ARBA00004496"/>
    </source>
</evidence>
<dbReference type="Gene3D" id="1.20.1270.60">
    <property type="entry name" value="Arfaptin homology (AH) domain/BAR domain"/>
    <property type="match status" value="1"/>
</dbReference>
<evidence type="ECO:0000313" key="15">
    <source>
        <dbReference type="Proteomes" id="UP000469890"/>
    </source>
</evidence>
<keyword evidence="11" id="KW-0175">Coiled coil</keyword>
<protein>
    <submittedName>
        <fullName evidence="14">Vps5 C terminal like-domain-containing protein</fullName>
    </submittedName>
</protein>
<feature type="coiled-coil region" evidence="11">
    <location>
        <begin position="400"/>
        <end position="460"/>
    </location>
</feature>
<dbReference type="GO" id="GO:0045053">
    <property type="term" value="P:protein retention in Golgi apparatus"/>
    <property type="evidence" value="ECO:0007669"/>
    <property type="project" value="TreeGrafter"/>
</dbReference>
<feature type="region of interest" description="Disordered" evidence="12">
    <location>
        <begin position="1"/>
        <end position="26"/>
    </location>
</feature>
<keyword evidence="7" id="KW-0597">Phosphoprotein</keyword>
<keyword evidence="6" id="KW-0963">Cytoplasm</keyword>
<feature type="compositionally biased region" description="Polar residues" evidence="12">
    <location>
        <begin position="1"/>
        <end position="11"/>
    </location>
</feature>
<dbReference type="FunFam" id="3.30.1520.10:FF:000013">
    <property type="entry name" value="Putative Sorting nexin 3"/>
    <property type="match status" value="1"/>
</dbReference>
<feature type="compositionally biased region" description="Acidic residues" evidence="12">
    <location>
        <begin position="501"/>
        <end position="516"/>
    </location>
</feature>
<dbReference type="GO" id="GO:0035091">
    <property type="term" value="F:phosphatidylinositol binding"/>
    <property type="evidence" value="ECO:0007669"/>
    <property type="project" value="InterPro"/>
</dbReference>
<comment type="caution">
    <text evidence="14">The sequence shown here is derived from an EMBL/GenBank/DDBJ whole genome shotgun (WGS) entry which is preliminary data.</text>
</comment>
<dbReference type="AlphaFoldDB" id="A0A8H4B777"/>
<dbReference type="GO" id="GO:0015031">
    <property type="term" value="P:protein transport"/>
    <property type="evidence" value="ECO:0007669"/>
    <property type="project" value="UniProtKB-KW"/>
</dbReference>